<gene>
    <name evidence="1" type="ORF">TVAG_319700</name>
</gene>
<reference evidence="1" key="1">
    <citation type="submission" date="2006-10" db="EMBL/GenBank/DDBJ databases">
        <authorList>
            <person name="Amadeo P."/>
            <person name="Zhao Q."/>
            <person name="Wortman J."/>
            <person name="Fraser-Liggett C."/>
            <person name="Carlton J."/>
        </authorList>
    </citation>
    <scope>NUCLEOTIDE SEQUENCE</scope>
    <source>
        <strain evidence="1">G3</strain>
    </source>
</reference>
<evidence type="ECO:0000313" key="1">
    <source>
        <dbReference type="EMBL" id="EAY17375.1"/>
    </source>
</evidence>
<protein>
    <submittedName>
        <fullName evidence="1">Uncharacterized protein</fullName>
    </submittedName>
</protein>
<dbReference type="InParanoid" id="A2DQB8"/>
<keyword evidence="2" id="KW-1185">Reference proteome</keyword>
<dbReference type="VEuPathDB" id="TrichDB:TVAGG3_1009520"/>
<sequence length="339" mass="39350">MYNLFSGNVIPSSKILRLKDNFFKITFPDSIAHEEKTLKYFQAYTKRLAAQIAQFQEPVWKNSFHSFLIDLIKQGKSRLDQELMYFRELEDEISFSRALFNPQSIYQSKIDELFKSDLKTENTNEFVLEIMDFCDDFVPEDELDSDEQTCCILILVRAIFNRFYERCEKLFAPKYDSDYQKIEDLKQIPVLLFTIPTELVQLPITGSISSYFRSDPFFLAAAQFLSQTIFQSNPIDSLYYIHKCLIGIQKGALIRRLGGVDAKLEDVRSLLCFDDLFSLLFGILMASDIPDIYFVADFISRYAPKNSLSPAFEYATANIEALIEHVRRVDLAELKEKAK</sequence>
<evidence type="ECO:0000313" key="2">
    <source>
        <dbReference type="Proteomes" id="UP000001542"/>
    </source>
</evidence>
<dbReference type="InterPro" id="IPR037191">
    <property type="entry name" value="VPS9_dom_sf"/>
</dbReference>
<dbReference type="RefSeq" id="XP_001330744.1">
    <property type="nucleotide sequence ID" value="XM_001330708.1"/>
</dbReference>
<proteinExistence type="predicted"/>
<dbReference type="KEGG" id="tva:4775392"/>
<dbReference type="AlphaFoldDB" id="A2DQB8"/>
<name>A2DQB8_TRIV3</name>
<dbReference type="Proteomes" id="UP000001542">
    <property type="component" value="Unassembled WGS sequence"/>
</dbReference>
<dbReference type="SUPFAM" id="SSF109993">
    <property type="entry name" value="VPS9 domain"/>
    <property type="match status" value="1"/>
</dbReference>
<organism evidence="1 2">
    <name type="scientific">Trichomonas vaginalis (strain ATCC PRA-98 / G3)</name>
    <dbReference type="NCBI Taxonomy" id="412133"/>
    <lineage>
        <taxon>Eukaryota</taxon>
        <taxon>Metamonada</taxon>
        <taxon>Parabasalia</taxon>
        <taxon>Trichomonadida</taxon>
        <taxon>Trichomonadidae</taxon>
        <taxon>Trichomonas</taxon>
    </lineage>
</organism>
<dbReference type="VEuPathDB" id="TrichDB:TVAG_319700"/>
<dbReference type="Gene3D" id="1.20.1050.80">
    <property type="entry name" value="VPS9 domain"/>
    <property type="match status" value="1"/>
</dbReference>
<dbReference type="SMR" id="A2DQB8"/>
<dbReference type="EMBL" id="DS113231">
    <property type="protein sequence ID" value="EAY17375.1"/>
    <property type="molecule type" value="Genomic_DNA"/>
</dbReference>
<reference evidence="1" key="2">
    <citation type="journal article" date="2007" name="Science">
        <title>Draft genome sequence of the sexually transmitted pathogen Trichomonas vaginalis.</title>
        <authorList>
            <person name="Carlton J.M."/>
            <person name="Hirt R.P."/>
            <person name="Silva J.C."/>
            <person name="Delcher A.L."/>
            <person name="Schatz M."/>
            <person name="Zhao Q."/>
            <person name="Wortman J.R."/>
            <person name="Bidwell S.L."/>
            <person name="Alsmark U.C.M."/>
            <person name="Besteiro S."/>
            <person name="Sicheritz-Ponten T."/>
            <person name="Noel C.J."/>
            <person name="Dacks J.B."/>
            <person name="Foster P.G."/>
            <person name="Simillion C."/>
            <person name="Van de Peer Y."/>
            <person name="Miranda-Saavedra D."/>
            <person name="Barton G.J."/>
            <person name="Westrop G.D."/>
            <person name="Mueller S."/>
            <person name="Dessi D."/>
            <person name="Fiori P.L."/>
            <person name="Ren Q."/>
            <person name="Paulsen I."/>
            <person name="Zhang H."/>
            <person name="Bastida-Corcuera F.D."/>
            <person name="Simoes-Barbosa A."/>
            <person name="Brown M.T."/>
            <person name="Hayes R.D."/>
            <person name="Mukherjee M."/>
            <person name="Okumura C.Y."/>
            <person name="Schneider R."/>
            <person name="Smith A.J."/>
            <person name="Vanacova S."/>
            <person name="Villalvazo M."/>
            <person name="Haas B.J."/>
            <person name="Pertea M."/>
            <person name="Feldblyum T.V."/>
            <person name="Utterback T.R."/>
            <person name="Shu C.L."/>
            <person name="Osoegawa K."/>
            <person name="de Jong P.J."/>
            <person name="Hrdy I."/>
            <person name="Horvathova L."/>
            <person name="Zubacova Z."/>
            <person name="Dolezal P."/>
            <person name="Malik S.B."/>
            <person name="Logsdon J.M. Jr."/>
            <person name="Henze K."/>
            <person name="Gupta A."/>
            <person name="Wang C.C."/>
            <person name="Dunne R.L."/>
            <person name="Upcroft J.A."/>
            <person name="Upcroft P."/>
            <person name="White O."/>
            <person name="Salzberg S.L."/>
            <person name="Tang P."/>
            <person name="Chiu C.-H."/>
            <person name="Lee Y.-S."/>
            <person name="Embley T.M."/>
            <person name="Coombs G.H."/>
            <person name="Mottram J.C."/>
            <person name="Tachezy J."/>
            <person name="Fraser-Liggett C.M."/>
            <person name="Johnson P.J."/>
        </authorList>
    </citation>
    <scope>NUCLEOTIDE SEQUENCE [LARGE SCALE GENOMIC DNA]</scope>
    <source>
        <strain evidence="1">G3</strain>
    </source>
</reference>
<accession>A2DQB8</accession>